<dbReference type="OrthoDB" id="5419927at2759"/>
<dbReference type="EMBL" id="PDNA01000244">
    <property type="protein sequence ID" value="PGH00931.1"/>
    <property type="molecule type" value="Genomic_DNA"/>
</dbReference>
<accession>A0A2B7WWR8</accession>
<comment type="caution">
    <text evidence="1">The sequence shown here is derived from an EMBL/GenBank/DDBJ whole genome shotgun (WGS) entry which is preliminary data.</text>
</comment>
<reference evidence="1 2" key="1">
    <citation type="submission" date="2017-10" db="EMBL/GenBank/DDBJ databases">
        <title>Comparative genomics in systemic dimorphic fungi from Ajellomycetaceae.</title>
        <authorList>
            <person name="Munoz J.F."/>
            <person name="Mcewen J.G."/>
            <person name="Clay O.K."/>
            <person name="Cuomo C.A."/>
        </authorList>
    </citation>
    <scope>NUCLEOTIDE SEQUENCE [LARGE SCALE GENOMIC DNA]</scope>
    <source>
        <strain evidence="1 2">UAMH7299</strain>
    </source>
</reference>
<gene>
    <name evidence="1" type="ORF">AJ80_09093</name>
</gene>
<dbReference type="PANTHER" id="PTHR40619:SF3">
    <property type="entry name" value="FUNGAL STAND N-TERMINAL GOODBYE DOMAIN-CONTAINING PROTEIN"/>
    <property type="match status" value="1"/>
</dbReference>
<organism evidence="1 2">
    <name type="scientific">Polytolypa hystricis (strain UAMH7299)</name>
    <dbReference type="NCBI Taxonomy" id="1447883"/>
    <lineage>
        <taxon>Eukaryota</taxon>
        <taxon>Fungi</taxon>
        <taxon>Dikarya</taxon>
        <taxon>Ascomycota</taxon>
        <taxon>Pezizomycotina</taxon>
        <taxon>Eurotiomycetes</taxon>
        <taxon>Eurotiomycetidae</taxon>
        <taxon>Onygenales</taxon>
        <taxon>Onygenales incertae sedis</taxon>
        <taxon>Polytolypa</taxon>
    </lineage>
</organism>
<evidence type="ECO:0000313" key="2">
    <source>
        <dbReference type="Proteomes" id="UP000224634"/>
    </source>
</evidence>
<protein>
    <submittedName>
        <fullName evidence="1">Uncharacterized protein</fullName>
    </submittedName>
</protein>
<dbReference type="AlphaFoldDB" id="A0A2B7WWR8"/>
<sequence>MRPRQDNNTRIAAEWLERLKRSSYEPMRDIEDYLEHIMLLKPNEKNVPQWIIRSKELNNALSFTTALFATALRDTAESLVLAFFCVHRSNKHPLDNDKSGALGLVKSLNGQLLAFTANQRPMMDLSTLED</sequence>
<dbReference type="Proteomes" id="UP000224634">
    <property type="component" value="Unassembled WGS sequence"/>
</dbReference>
<evidence type="ECO:0000313" key="1">
    <source>
        <dbReference type="EMBL" id="PGH00931.1"/>
    </source>
</evidence>
<proteinExistence type="predicted"/>
<dbReference type="PANTHER" id="PTHR40619">
    <property type="entry name" value="FUNGAL STAND N-TERMINAL GOODBYE DOMAIN-CONTAINING PROTEIN"/>
    <property type="match status" value="1"/>
</dbReference>
<keyword evidence="2" id="KW-1185">Reference proteome</keyword>
<name>A0A2B7WWR8_POLH7</name>